<sequence>MQGNKYLLVSYFYMLHRRMNDVQELRKSLELATINQNRQIVVTVFSIALTLTGGT</sequence>
<proteinExistence type="predicted"/>
<evidence type="ECO:0000313" key="1">
    <source>
        <dbReference type="EMBL" id="KAH3787407.1"/>
    </source>
</evidence>
<evidence type="ECO:0000313" key="2">
    <source>
        <dbReference type="Proteomes" id="UP000828390"/>
    </source>
</evidence>
<dbReference type="AlphaFoldDB" id="A0A9D4EW97"/>
<reference evidence="1" key="1">
    <citation type="journal article" date="2019" name="bioRxiv">
        <title>The Genome of the Zebra Mussel, Dreissena polymorpha: A Resource for Invasive Species Research.</title>
        <authorList>
            <person name="McCartney M.A."/>
            <person name="Auch B."/>
            <person name="Kono T."/>
            <person name="Mallez S."/>
            <person name="Zhang Y."/>
            <person name="Obille A."/>
            <person name="Becker A."/>
            <person name="Abrahante J.E."/>
            <person name="Garbe J."/>
            <person name="Badalamenti J.P."/>
            <person name="Herman A."/>
            <person name="Mangelson H."/>
            <person name="Liachko I."/>
            <person name="Sullivan S."/>
            <person name="Sone E.D."/>
            <person name="Koren S."/>
            <person name="Silverstein K.A.T."/>
            <person name="Beckman K.B."/>
            <person name="Gohl D.M."/>
        </authorList>
    </citation>
    <scope>NUCLEOTIDE SEQUENCE</scope>
    <source>
        <strain evidence="1">Duluth1</strain>
        <tissue evidence="1">Whole animal</tissue>
    </source>
</reference>
<protein>
    <submittedName>
        <fullName evidence="1">Uncharacterized protein</fullName>
    </submittedName>
</protein>
<name>A0A9D4EW97_DREPO</name>
<organism evidence="1 2">
    <name type="scientific">Dreissena polymorpha</name>
    <name type="common">Zebra mussel</name>
    <name type="synonym">Mytilus polymorpha</name>
    <dbReference type="NCBI Taxonomy" id="45954"/>
    <lineage>
        <taxon>Eukaryota</taxon>
        <taxon>Metazoa</taxon>
        <taxon>Spiralia</taxon>
        <taxon>Lophotrochozoa</taxon>
        <taxon>Mollusca</taxon>
        <taxon>Bivalvia</taxon>
        <taxon>Autobranchia</taxon>
        <taxon>Heteroconchia</taxon>
        <taxon>Euheterodonta</taxon>
        <taxon>Imparidentia</taxon>
        <taxon>Neoheterodontei</taxon>
        <taxon>Myida</taxon>
        <taxon>Dreissenoidea</taxon>
        <taxon>Dreissenidae</taxon>
        <taxon>Dreissena</taxon>
    </lineage>
</organism>
<dbReference type="Proteomes" id="UP000828390">
    <property type="component" value="Unassembled WGS sequence"/>
</dbReference>
<reference evidence="1" key="2">
    <citation type="submission" date="2020-11" db="EMBL/GenBank/DDBJ databases">
        <authorList>
            <person name="McCartney M.A."/>
            <person name="Auch B."/>
            <person name="Kono T."/>
            <person name="Mallez S."/>
            <person name="Becker A."/>
            <person name="Gohl D.M."/>
            <person name="Silverstein K.A.T."/>
            <person name="Koren S."/>
            <person name="Bechman K.B."/>
            <person name="Herman A."/>
            <person name="Abrahante J.E."/>
            <person name="Garbe J."/>
        </authorList>
    </citation>
    <scope>NUCLEOTIDE SEQUENCE</scope>
    <source>
        <strain evidence="1">Duluth1</strain>
        <tissue evidence="1">Whole animal</tissue>
    </source>
</reference>
<keyword evidence="2" id="KW-1185">Reference proteome</keyword>
<dbReference type="EMBL" id="JAIWYP010000008">
    <property type="protein sequence ID" value="KAH3787407.1"/>
    <property type="molecule type" value="Genomic_DNA"/>
</dbReference>
<gene>
    <name evidence="1" type="ORF">DPMN_165531</name>
</gene>
<accession>A0A9D4EW97</accession>
<comment type="caution">
    <text evidence="1">The sequence shown here is derived from an EMBL/GenBank/DDBJ whole genome shotgun (WGS) entry which is preliminary data.</text>
</comment>